<evidence type="ECO:0000256" key="1">
    <source>
        <dbReference type="ARBA" id="ARBA00004141"/>
    </source>
</evidence>
<keyword evidence="7" id="KW-1185">Reference proteome</keyword>
<dbReference type="GO" id="GO:0003723">
    <property type="term" value="F:RNA binding"/>
    <property type="evidence" value="ECO:0007669"/>
    <property type="project" value="TreeGrafter"/>
</dbReference>
<proteinExistence type="predicted"/>
<dbReference type="Pfam" id="PF02889">
    <property type="entry name" value="Sec63"/>
    <property type="match status" value="1"/>
</dbReference>
<dbReference type="FunFam" id="1.10.3380.10:FF:000001">
    <property type="entry name" value="U5 small nuclear ribonucleoprotein helicase"/>
    <property type="match status" value="1"/>
</dbReference>
<evidence type="ECO:0000256" key="2">
    <source>
        <dbReference type="ARBA" id="ARBA00022692"/>
    </source>
</evidence>
<keyword evidence="4" id="KW-0472">Membrane</keyword>
<sequence>MGRVAAQYYVDYRSMEAYQQHLHAAIGDMDLVRVFSSSAEFERVQVRMDEKPELARLLERVPIPIKEAVDEPVAKVAVLLQAYIARLKLDGFALGADMVYVTQSAARLFRALFEICLRKGWAQAARRA</sequence>
<gene>
    <name evidence="6" type="ORF">AX774_g2690</name>
</gene>
<feature type="non-terminal residue" evidence="6">
    <location>
        <position position="128"/>
    </location>
</feature>
<dbReference type="AlphaFoldDB" id="A0A1R1PS74"/>
<dbReference type="Gene3D" id="1.10.3380.10">
    <property type="entry name" value="Sec63 N-terminal domain-like domain"/>
    <property type="match status" value="1"/>
</dbReference>
<dbReference type="SUPFAM" id="SSF158702">
    <property type="entry name" value="Sec63 N-terminal domain-like"/>
    <property type="match status" value="1"/>
</dbReference>
<reference evidence="7" key="1">
    <citation type="submission" date="2017-01" db="EMBL/GenBank/DDBJ databases">
        <authorList>
            <person name="Wang Y."/>
            <person name="White M."/>
            <person name="Kvist S."/>
            <person name="Moncalvo J.-M."/>
        </authorList>
    </citation>
    <scope>NUCLEOTIDE SEQUENCE [LARGE SCALE GENOMIC DNA]</scope>
    <source>
        <strain evidence="7">COL-18-3</strain>
    </source>
</reference>
<name>A0A1R1PS74_ZANCU</name>
<accession>A0A1R1PS74</accession>
<evidence type="ECO:0000256" key="4">
    <source>
        <dbReference type="ARBA" id="ARBA00023136"/>
    </source>
</evidence>
<organism evidence="6 7">
    <name type="scientific">Zancudomyces culisetae</name>
    <name type="common">Gut fungus</name>
    <name type="synonym">Smittium culisetae</name>
    <dbReference type="NCBI Taxonomy" id="1213189"/>
    <lineage>
        <taxon>Eukaryota</taxon>
        <taxon>Fungi</taxon>
        <taxon>Fungi incertae sedis</taxon>
        <taxon>Zoopagomycota</taxon>
        <taxon>Kickxellomycotina</taxon>
        <taxon>Harpellomycetes</taxon>
        <taxon>Harpellales</taxon>
        <taxon>Legeriomycetaceae</taxon>
        <taxon>Zancudomyces</taxon>
    </lineage>
</organism>
<dbReference type="GO" id="GO:0003724">
    <property type="term" value="F:RNA helicase activity"/>
    <property type="evidence" value="ECO:0007669"/>
    <property type="project" value="TreeGrafter"/>
</dbReference>
<dbReference type="InterPro" id="IPR004179">
    <property type="entry name" value="Sec63-dom"/>
</dbReference>
<evidence type="ECO:0000313" key="7">
    <source>
        <dbReference type="Proteomes" id="UP000188320"/>
    </source>
</evidence>
<dbReference type="PANTHER" id="PTHR24075:SF5">
    <property type="entry name" value="U5 SMALL NUCLEAR RIBONUCLEOPROTEIN 200 KDA HELICASE"/>
    <property type="match status" value="1"/>
</dbReference>
<dbReference type="GO" id="GO:0000388">
    <property type="term" value="P:spliceosome conformational change to release U4 (or U4atac) and U1 (or U11)"/>
    <property type="evidence" value="ECO:0007669"/>
    <property type="project" value="TreeGrafter"/>
</dbReference>
<dbReference type="EMBL" id="LSSK01000308">
    <property type="protein sequence ID" value="OMH83808.1"/>
    <property type="molecule type" value="Genomic_DNA"/>
</dbReference>
<dbReference type="SMART" id="SM00973">
    <property type="entry name" value="Sec63"/>
    <property type="match status" value="1"/>
</dbReference>
<comment type="subcellular location">
    <subcellularLocation>
        <location evidence="1">Membrane</location>
        <topology evidence="1">Multi-pass membrane protein</topology>
    </subcellularLocation>
</comment>
<feature type="domain" description="SEC63" evidence="5">
    <location>
        <begin position="1"/>
        <end position="128"/>
    </location>
</feature>
<dbReference type="OrthoDB" id="3053711at2759"/>
<dbReference type="GO" id="GO:0005681">
    <property type="term" value="C:spliceosomal complex"/>
    <property type="evidence" value="ECO:0007669"/>
    <property type="project" value="TreeGrafter"/>
</dbReference>
<evidence type="ECO:0000256" key="3">
    <source>
        <dbReference type="ARBA" id="ARBA00022989"/>
    </source>
</evidence>
<comment type="caution">
    <text evidence="6">The sequence shown here is derived from an EMBL/GenBank/DDBJ whole genome shotgun (WGS) entry which is preliminary data.</text>
</comment>
<dbReference type="GO" id="GO:0016020">
    <property type="term" value="C:membrane"/>
    <property type="evidence" value="ECO:0007669"/>
    <property type="project" value="UniProtKB-SubCell"/>
</dbReference>
<dbReference type="Proteomes" id="UP000188320">
    <property type="component" value="Unassembled WGS sequence"/>
</dbReference>
<evidence type="ECO:0000313" key="6">
    <source>
        <dbReference type="EMBL" id="OMH83808.1"/>
    </source>
</evidence>
<evidence type="ECO:0000259" key="5">
    <source>
        <dbReference type="SMART" id="SM00973"/>
    </source>
</evidence>
<protein>
    <submittedName>
        <fullName evidence="6">Activating signal cointegrator 1 complex subunit 3-like</fullName>
    </submittedName>
</protein>
<keyword evidence="3" id="KW-1133">Transmembrane helix</keyword>
<dbReference type="PANTHER" id="PTHR24075">
    <property type="entry name" value="SEC63 DOMAIN-CONTAINING"/>
    <property type="match status" value="1"/>
</dbReference>
<keyword evidence="2" id="KW-0812">Transmembrane</keyword>